<protein>
    <submittedName>
        <fullName evidence="3">Uncharacterized protein</fullName>
    </submittedName>
</protein>
<proteinExistence type="predicted"/>
<evidence type="ECO:0000313" key="2">
    <source>
        <dbReference type="EMBL" id="KNE19640.1"/>
    </source>
</evidence>
<evidence type="ECO:0000313" key="1">
    <source>
        <dbReference type="EMBL" id="KNE18704.1"/>
    </source>
</evidence>
<dbReference type="EMBL" id="LGTO01000007">
    <property type="protein sequence ID" value="KNE19642.1"/>
    <property type="molecule type" value="Genomic_DNA"/>
</dbReference>
<dbReference type="Proteomes" id="UP000036780">
    <property type="component" value="Unassembled WGS sequence"/>
</dbReference>
<name>A0A0L0QM21_VIRPA</name>
<dbReference type="AlphaFoldDB" id="A0A0L0QM21"/>
<organism evidence="3 4">
    <name type="scientific">Virgibacillus pantothenticus</name>
    <dbReference type="NCBI Taxonomy" id="1473"/>
    <lineage>
        <taxon>Bacteria</taxon>
        <taxon>Bacillati</taxon>
        <taxon>Bacillota</taxon>
        <taxon>Bacilli</taxon>
        <taxon>Bacillales</taxon>
        <taxon>Bacillaceae</taxon>
        <taxon>Virgibacillus</taxon>
    </lineage>
</organism>
<dbReference type="EMBL" id="LGTO01000007">
    <property type="protein sequence ID" value="KNE19640.1"/>
    <property type="molecule type" value="Genomic_DNA"/>
</dbReference>
<accession>A0A0L0QM21</accession>
<dbReference type="EMBL" id="LGTO01000009">
    <property type="protein sequence ID" value="KNE18704.1"/>
    <property type="molecule type" value="Genomic_DNA"/>
</dbReference>
<reference evidence="3" key="2">
    <citation type="submission" date="2015-07" db="EMBL/GenBank/DDBJ databases">
        <title>MeaNS - Measles Nucleotide Surveillance Program.</title>
        <authorList>
            <person name="Tran T."/>
            <person name="Druce J."/>
        </authorList>
    </citation>
    <scope>NUCLEOTIDE SEQUENCE</scope>
    <source>
        <strain evidence="3">DSM 26</strain>
    </source>
</reference>
<evidence type="ECO:0000313" key="3">
    <source>
        <dbReference type="EMBL" id="KNE19642.1"/>
    </source>
</evidence>
<dbReference type="PATRIC" id="fig|1473.5.peg.1"/>
<keyword evidence="4" id="KW-1185">Reference proteome</keyword>
<comment type="caution">
    <text evidence="3">The sequence shown here is derived from an EMBL/GenBank/DDBJ whole genome shotgun (WGS) entry which is preliminary data.</text>
</comment>
<gene>
    <name evidence="2" type="ORF">AFK71_14345</name>
    <name evidence="3" type="ORF">AFK71_14360</name>
    <name evidence="1" type="ORF">AFK71_21205</name>
</gene>
<sequence>MELKNMNKFREIRAYKRKHRIFKRFAEVKNKGIILFDLKYLCSFYLVRTKIDGMTDIGCLINTVYLN</sequence>
<reference evidence="4" key="1">
    <citation type="submission" date="2015-07" db="EMBL/GenBank/DDBJ databases">
        <title>Fjat-10053 dsm26.</title>
        <authorList>
            <person name="Liu B."/>
            <person name="Wang J."/>
            <person name="Zhu Y."/>
            <person name="Liu G."/>
            <person name="Chen Q."/>
            <person name="Chen Z."/>
            <person name="Lan J."/>
            <person name="Che J."/>
            <person name="Ge C."/>
            <person name="Shi H."/>
            <person name="Pan Z."/>
            <person name="Liu X."/>
        </authorList>
    </citation>
    <scope>NUCLEOTIDE SEQUENCE [LARGE SCALE GENOMIC DNA]</scope>
    <source>
        <strain evidence="4">DSM 26</strain>
    </source>
</reference>
<evidence type="ECO:0000313" key="4">
    <source>
        <dbReference type="Proteomes" id="UP000036780"/>
    </source>
</evidence>